<feature type="compositionally biased region" description="Acidic residues" evidence="1">
    <location>
        <begin position="240"/>
        <end position="251"/>
    </location>
</feature>
<organism evidence="2 3">
    <name type="scientific">Trifolium pratense</name>
    <name type="common">Red clover</name>
    <dbReference type="NCBI Taxonomy" id="57577"/>
    <lineage>
        <taxon>Eukaryota</taxon>
        <taxon>Viridiplantae</taxon>
        <taxon>Streptophyta</taxon>
        <taxon>Embryophyta</taxon>
        <taxon>Tracheophyta</taxon>
        <taxon>Spermatophyta</taxon>
        <taxon>Magnoliopsida</taxon>
        <taxon>eudicotyledons</taxon>
        <taxon>Gunneridae</taxon>
        <taxon>Pentapetalae</taxon>
        <taxon>rosids</taxon>
        <taxon>fabids</taxon>
        <taxon>Fabales</taxon>
        <taxon>Fabaceae</taxon>
        <taxon>Papilionoideae</taxon>
        <taxon>50 kb inversion clade</taxon>
        <taxon>NPAAA clade</taxon>
        <taxon>Hologalegina</taxon>
        <taxon>IRL clade</taxon>
        <taxon>Trifolieae</taxon>
        <taxon>Trifolium</taxon>
    </lineage>
</organism>
<evidence type="ECO:0000313" key="2">
    <source>
        <dbReference type="EMBL" id="PNY17744.1"/>
    </source>
</evidence>
<gene>
    <name evidence="2" type="ORF">L195_g014495</name>
</gene>
<dbReference type="Proteomes" id="UP000236291">
    <property type="component" value="Unassembled WGS sequence"/>
</dbReference>
<reference evidence="2 3" key="1">
    <citation type="journal article" date="2014" name="Am. J. Bot.">
        <title>Genome assembly and annotation for red clover (Trifolium pratense; Fabaceae).</title>
        <authorList>
            <person name="Istvanek J."/>
            <person name="Jaros M."/>
            <person name="Krenek A."/>
            <person name="Repkova J."/>
        </authorList>
    </citation>
    <scope>NUCLEOTIDE SEQUENCE [LARGE SCALE GENOMIC DNA]</scope>
    <source>
        <strain evidence="3">cv. Tatra</strain>
        <tissue evidence="2">Young leaves</tissue>
    </source>
</reference>
<dbReference type="EMBL" id="ASHM01009637">
    <property type="protein sequence ID" value="PNY17744.1"/>
    <property type="molecule type" value="Genomic_DNA"/>
</dbReference>
<reference evidence="2 3" key="2">
    <citation type="journal article" date="2017" name="Front. Plant Sci.">
        <title>Gene Classification and Mining of Molecular Markers Useful in Red Clover (Trifolium pratense) Breeding.</title>
        <authorList>
            <person name="Istvanek J."/>
            <person name="Dluhosova J."/>
            <person name="Dluhos P."/>
            <person name="Patkova L."/>
            <person name="Nedelnik J."/>
            <person name="Repkova J."/>
        </authorList>
    </citation>
    <scope>NUCLEOTIDE SEQUENCE [LARGE SCALE GENOMIC DNA]</scope>
    <source>
        <strain evidence="3">cv. Tatra</strain>
        <tissue evidence="2">Young leaves</tissue>
    </source>
</reference>
<dbReference type="AlphaFoldDB" id="A0A2K3PR44"/>
<feature type="region of interest" description="Disordered" evidence="1">
    <location>
        <begin position="201"/>
        <end position="251"/>
    </location>
</feature>
<evidence type="ECO:0000256" key="1">
    <source>
        <dbReference type="SAM" id="MobiDB-lite"/>
    </source>
</evidence>
<evidence type="ECO:0008006" key="4">
    <source>
        <dbReference type="Google" id="ProtNLM"/>
    </source>
</evidence>
<accession>A0A2K3PR44</accession>
<feature type="region of interest" description="Disordered" evidence="1">
    <location>
        <begin position="1"/>
        <end position="28"/>
    </location>
</feature>
<dbReference type="PANTHER" id="PTHR47591:SF13">
    <property type="entry name" value="OS02G0293900 PROTEIN"/>
    <property type="match status" value="1"/>
</dbReference>
<feature type="compositionally biased region" description="Low complexity" evidence="1">
    <location>
        <begin position="1"/>
        <end position="15"/>
    </location>
</feature>
<evidence type="ECO:0000313" key="3">
    <source>
        <dbReference type="Proteomes" id="UP000236291"/>
    </source>
</evidence>
<dbReference type="STRING" id="57577.A0A2K3PR44"/>
<dbReference type="PANTHER" id="PTHR47591">
    <property type="entry name" value="ZINC FINGER PROTEIN ZAT2-RELATED"/>
    <property type="match status" value="1"/>
</dbReference>
<comment type="caution">
    <text evidence="2">The sequence shown here is derived from an EMBL/GenBank/DDBJ whole genome shotgun (WGS) entry which is preliminary data.</text>
</comment>
<name>A0A2K3PR44_TRIPR</name>
<sequence length="251" mass="27097">MNQNVSNNSTSTNNNPSPPNSPSHTPNEIIIGEGFETIAKTSEEVLAAELNAVNDETNENDIGGANEDGGAQGGVPRSMFVALIGDGSNTSMVEQVGGDNHVQPFKKRKYKLVRDPPIGIPTCPVCKKEFATWRAAFGHMNKHPDRPYRGFFPPPTFTPTASVAGIHVEDDCHPKEVDDEGVLAVVRELIVDLNRSRSIEVPAKSSAAGGSGRNEEVPAPAPENEEGRMKNVFDLNELPPNDDDDDKTEEK</sequence>
<proteinExistence type="predicted"/>
<protein>
    <recommendedName>
        <fullName evidence="4">C2H2-type domain-containing protein</fullName>
    </recommendedName>
</protein>